<keyword evidence="4" id="KW-0812">Transmembrane</keyword>
<dbReference type="InterPro" id="IPR013332">
    <property type="entry name" value="KPR_N"/>
</dbReference>
<sequence>MDATTPVYVVGAGAIGMPLAALLSAQGRPALAVRTSARDRPEDDIAVTVEPEDGGPIEARVRAIPLSAIRDPEPGILAVAIKATANGAVAQELWQRFGDMPLVVMQNGLGVERPFTDAGFTTVYRCVLYATGQTLGEHTYRFREVAESPVGRAGGNAAETAAIVQALSTPRFRFRATDAIQREAWKKAIINAAFNSICPLLDVDNGIFHRDEQAARIAETVVAESRAVAARLGIPFEQHELMAQLMRISQGSDGQLISTLQDIRANRETEIGYLNLEIARLAAGLEPPEDVRTVRVLGDMVAAKSGITRR</sequence>
<keyword evidence="3" id="KW-0560">Oxidoreductase</keyword>
<dbReference type="InterPro" id="IPR008927">
    <property type="entry name" value="6-PGluconate_DH-like_C_sf"/>
</dbReference>
<dbReference type="InterPro" id="IPR013328">
    <property type="entry name" value="6PGD_dom2"/>
</dbReference>
<feature type="transmembrane region" description="Helical" evidence="4">
    <location>
        <begin position="6"/>
        <end position="25"/>
    </location>
</feature>
<dbReference type="SUPFAM" id="SSF48179">
    <property type="entry name" value="6-phosphogluconate dehydrogenase C-terminal domain-like"/>
    <property type="match status" value="1"/>
</dbReference>
<dbReference type="PANTHER" id="PTHR43765:SF2">
    <property type="entry name" value="2-DEHYDROPANTOATE 2-REDUCTASE"/>
    <property type="match status" value="1"/>
</dbReference>
<comment type="similarity">
    <text evidence="1">Belongs to the ketopantoate reductase family.</text>
</comment>
<keyword evidence="4" id="KW-0472">Membrane</keyword>
<dbReference type="PANTHER" id="PTHR43765">
    <property type="entry name" value="2-DEHYDROPANTOATE 2-REDUCTASE-RELATED"/>
    <property type="match status" value="1"/>
</dbReference>
<dbReference type="AlphaFoldDB" id="A0A5B8R872"/>
<dbReference type="GO" id="GO:0008677">
    <property type="term" value="F:2-dehydropantoate 2-reductase activity"/>
    <property type="evidence" value="ECO:0007669"/>
    <property type="project" value="TreeGrafter"/>
</dbReference>
<organism evidence="7">
    <name type="scientific">uncultured organism</name>
    <dbReference type="NCBI Taxonomy" id="155900"/>
    <lineage>
        <taxon>unclassified sequences</taxon>
        <taxon>environmental samples</taxon>
    </lineage>
</organism>
<feature type="domain" description="Ketopantoate reductase N-terminal" evidence="5">
    <location>
        <begin position="7"/>
        <end position="142"/>
    </location>
</feature>
<keyword evidence="4" id="KW-1133">Transmembrane helix</keyword>
<evidence type="ECO:0000259" key="5">
    <source>
        <dbReference type="Pfam" id="PF02558"/>
    </source>
</evidence>
<evidence type="ECO:0000256" key="1">
    <source>
        <dbReference type="ARBA" id="ARBA00007870"/>
    </source>
</evidence>
<proteinExistence type="inferred from homology"/>
<evidence type="ECO:0000256" key="2">
    <source>
        <dbReference type="ARBA" id="ARBA00022857"/>
    </source>
</evidence>
<reference evidence="7" key="1">
    <citation type="submission" date="2019-06" db="EMBL/GenBank/DDBJ databases">
        <authorList>
            <person name="Murdoch R.W."/>
            <person name="Fathepure B."/>
        </authorList>
    </citation>
    <scope>NUCLEOTIDE SEQUENCE</scope>
</reference>
<dbReference type="GO" id="GO:0050661">
    <property type="term" value="F:NADP binding"/>
    <property type="evidence" value="ECO:0007669"/>
    <property type="project" value="TreeGrafter"/>
</dbReference>
<dbReference type="EMBL" id="MN079099">
    <property type="protein sequence ID" value="QEA05319.1"/>
    <property type="molecule type" value="Genomic_DNA"/>
</dbReference>
<dbReference type="InterPro" id="IPR013752">
    <property type="entry name" value="KPA_reductase"/>
</dbReference>
<dbReference type="Gene3D" id="3.40.50.720">
    <property type="entry name" value="NAD(P)-binding Rossmann-like Domain"/>
    <property type="match status" value="1"/>
</dbReference>
<feature type="domain" description="Ketopantoate reductase C-terminal" evidence="6">
    <location>
        <begin position="180"/>
        <end position="285"/>
    </location>
</feature>
<dbReference type="Pfam" id="PF02558">
    <property type="entry name" value="ApbA"/>
    <property type="match status" value="1"/>
</dbReference>
<evidence type="ECO:0000259" key="6">
    <source>
        <dbReference type="Pfam" id="PF08546"/>
    </source>
</evidence>
<evidence type="ECO:0000256" key="4">
    <source>
        <dbReference type="SAM" id="Phobius"/>
    </source>
</evidence>
<dbReference type="Pfam" id="PF08546">
    <property type="entry name" value="ApbA_C"/>
    <property type="match status" value="1"/>
</dbReference>
<dbReference type="InterPro" id="IPR050838">
    <property type="entry name" value="Ketopantoate_reductase"/>
</dbReference>
<name>A0A5B8R872_9ZZZZ</name>
<protein>
    <recommendedName>
        <fullName evidence="8">2-dehydropantoate 2-reductase</fullName>
    </recommendedName>
</protein>
<gene>
    <name evidence="7" type="ORF">KBTEX_01639</name>
</gene>
<evidence type="ECO:0000313" key="7">
    <source>
        <dbReference type="EMBL" id="QEA05319.1"/>
    </source>
</evidence>
<accession>A0A5B8R872</accession>
<keyword evidence="2" id="KW-0521">NADP</keyword>
<dbReference type="Gene3D" id="1.10.1040.10">
    <property type="entry name" value="N-(1-d-carboxylethyl)-l-norvaline Dehydrogenase, domain 2"/>
    <property type="match status" value="1"/>
</dbReference>
<evidence type="ECO:0000256" key="3">
    <source>
        <dbReference type="ARBA" id="ARBA00023002"/>
    </source>
</evidence>
<evidence type="ECO:0008006" key="8">
    <source>
        <dbReference type="Google" id="ProtNLM"/>
    </source>
</evidence>